<dbReference type="Gene3D" id="3.40.190.10">
    <property type="entry name" value="Periplasmic binding protein-like II"/>
    <property type="match status" value="1"/>
</dbReference>
<organism evidence="1 2">
    <name type="scientific">Microbacterium nanhaiense</name>
    <dbReference type="NCBI Taxonomy" id="1301026"/>
    <lineage>
        <taxon>Bacteria</taxon>
        <taxon>Bacillati</taxon>
        <taxon>Actinomycetota</taxon>
        <taxon>Actinomycetes</taxon>
        <taxon>Micrococcales</taxon>
        <taxon>Microbacteriaceae</taxon>
        <taxon>Microbacterium</taxon>
    </lineage>
</organism>
<name>A0ABQ2N3Z7_9MICO</name>
<dbReference type="PANTHER" id="PTHR42779">
    <property type="entry name" value="PROTEIN YNJB"/>
    <property type="match status" value="1"/>
</dbReference>
<dbReference type="EMBL" id="BMMQ01000003">
    <property type="protein sequence ID" value="GGO62175.1"/>
    <property type="molecule type" value="Genomic_DNA"/>
</dbReference>
<dbReference type="Pfam" id="PF13416">
    <property type="entry name" value="SBP_bac_8"/>
    <property type="match status" value="1"/>
</dbReference>
<reference evidence="2" key="1">
    <citation type="journal article" date="2019" name="Int. J. Syst. Evol. Microbiol.">
        <title>The Global Catalogue of Microorganisms (GCM) 10K type strain sequencing project: providing services to taxonomists for standard genome sequencing and annotation.</title>
        <authorList>
            <consortium name="The Broad Institute Genomics Platform"/>
            <consortium name="The Broad Institute Genome Sequencing Center for Infectious Disease"/>
            <person name="Wu L."/>
            <person name="Ma J."/>
        </authorList>
    </citation>
    <scope>NUCLEOTIDE SEQUENCE [LARGE SCALE GENOMIC DNA]</scope>
    <source>
        <strain evidence="2">CGMCC 4.7181</strain>
    </source>
</reference>
<comment type="caution">
    <text evidence="1">The sequence shown here is derived from an EMBL/GenBank/DDBJ whole genome shotgun (WGS) entry which is preliminary data.</text>
</comment>
<evidence type="ECO:0000313" key="1">
    <source>
        <dbReference type="EMBL" id="GGO62175.1"/>
    </source>
</evidence>
<keyword evidence="2" id="KW-1185">Reference proteome</keyword>
<proteinExistence type="predicted"/>
<sequence length="404" mass="42350">MRCGSHPHTFPLTKDTSIVTHKRSLAAGFLAVCAVGALTACAPVAATGTSADASSGGDGTTLTVFISGDTNVQDLWDNGIIPAYEKENPGVTVNTTIDLHGEHDQQTVAKLTTATEAGDDPGYDLIDAGFVTSSAAQAGTLLDIEADTVSGLADVPETTVAAGRGYGIPYRASSVLLAYDTDTVTDAPGTLDELLQWIQDNPGEFAYNSPSTGGSGGAFVTTVLDSFLTADEQDALRTEVDEDIMAKWSEGFDRLKALGPSMYQEGVYPNGNTQVLEMLGSGEISMAPVWSDQFLTSQQSGLIGENIAFTQIADPSFTGNASYLGIPKTSDATDAAIDLVNFVLSAEGQQIIAEQISGYPVVDLSTLPQDVQDQFADADPSALRPGYYSEVGAEMSNMWDQLVP</sequence>
<gene>
    <name evidence="1" type="ORF">GCM10010910_11640</name>
</gene>
<dbReference type="InterPro" id="IPR006059">
    <property type="entry name" value="SBP"/>
</dbReference>
<dbReference type="SUPFAM" id="SSF53850">
    <property type="entry name" value="Periplasmic binding protein-like II"/>
    <property type="match status" value="1"/>
</dbReference>
<dbReference type="Proteomes" id="UP000638043">
    <property type="component" value="Unassembled WGS sequence"/>
</dbReference>
<evidence type="ECO:0000313" key="2">
    <source>
        <dbReference type="Proteomes" id="UP000638043"/>
    </source>
</evidence>
<accession>A0ABQ2N3Z7</accession>
<dbReference type="PANTHER" id="PTHR42779:SF1">
    <property type="entry name" value="PROTEIN YNJB"/>
    <property type="match status" value="1"/>
</dbReference>
<protein>
    <submittedName>
        <fullName evidence="1">ABC transporter substrate-binding protein</fullName>
    </submittedName>
</protein>